<dbReference type="PANTHER" id="PTHR30466">
    <property type="entry name" value="FLAVIN REDUCTASE"/>
    <property type="match status" value="1"/>
</dbReference>
<dbReference type="RefSeq" id="WP_090596861.1">
    <property type="nucleotide sequence ID" value="NZ_FNCS01000007.1"/>
</dbReference>
<dbReference type="Gene3D" id="2.30.110.10">
    <property type="entry name" value="Electron Transport, Fmn-binding Protein, Chain A"/>
    <property type="match status" value="1"/>
</dbReference>
<keyword evidence="5" id="KW-1185">Reference proteome</keyword>
<keyword evidence="2" id="KW-0560">Oxidoreductase</keyword>
<dbReference type="InterPro" id="IPR050268">
    <property type="entry name" value="NADH-dep_flavin_reductase"/>
</dbReference>
<dbReference type="PANTHER" id="PTHR30466:SF11">
    <property type="entry name" value="FLAVIN-DEPENDENT MONOOXYGENASE, REDUCTASE SUBUNIT HSAB"/>
    <property type="match status" value="1"/>
</dbReference>
<protein>
    <submittedName>
        <fullName evidence="4">Flavin reductase like domain-containing protein</fullName>
    </submittedName>
</protein>
<evidence type="ECO:0000313" key="4">
    <source>
        <dbReference type="EMBL" id="SDG74016.1"/>
    </source>
</evidence>
<reference evidence="4 5" key="1">
    <citation type="submission" date="2016-10" db="EMBL/GenBank/DDBJ databases">
        <authorList>
            <person name="de Groot N.N."/>
        </authorList>
    </citation>
    <scope>NUCLEOTIDE SEQUENCE [LARGE SCALE GENOMIC DNA]</scope>
    <source>
        <strain evidence="4 5">CGMCC 1.10267</strain>
    </source>
</reference>
<feature type="domain" description="Flavin reductase like" evidence="3">
    <location>
        <begin position="39"/>
        <end position="183"/>
    </location>
</feature>
<sequence>MTKPQLSTSPDTATRLALNCADHPAAREAVPAAQFTSAMSALASSVSVVTAGVGGERQGRTVTALLSLSAEPPAILVSITRDSALAAMIEEAQAFSVSVLAADQQSVADAFAGFGPAERFSAEQWEAWPSGQPRLDGAVATLDCRLSGAIEMDTHVLYAGIVLHTQTHPDRAPLLWHRRHYAVLDSDGV</sequence>
<evidence type="ECO:0000256" key="2">
    <source>
        <dbReference type="ARBA" id="ARBA00023002"/>
    </source>
</evidence>
<organism evidence="4 5">
    <name type="scientific">Pelagibacterium luteolum</name>
    <dbReference type="NCBI Taxonomy" id="440168"/>
    <lineage>
        <taxon>Bacteria</taxon>
        <taxon>Pseudomonadati</taxon>
        <taxon>Pseudomonadota</taxon>
        <taxon>Alphaproteobacteria</taxon>
        <taxon>Hyphomicrobiales</taxon>
        <taxon>Devosiaceae</taxon>
        <taxon>Pelagibacterium</taxon>
    </lineage>
</organism>
<dbReference type="InterPro" id="IPR012349">
    <property type="entry name" value="Split_barrel_FMN-bd"/>
</dbReference>
<evidence type="ECO:0000259" key="3">
    <source>
        <dbReference type="SMART" id="SM00903"/>
    </source>
</evidence>
<proteinExistence type="inferred from homology"/>
<dbReference type="AlphaFoldDB" id="A0A1G7WQ25"/>
<dbReference type="GO" id="GO:0010181">
    <property type="term" value="F:FMN binding"/>
    <property type="evidence" value="ECO:0007669"/>
    <property type="project" value="InterPro"/>
</dbReference>
<dbReference type="STRING" id="440168.SAMN04487974_10742"/>
<dbReference type="GO" id="GO:0042602">
    <property type="term" value="F:riboflavin reductase (NADPH) activity"/>
    <property type="evidence" value="ECO:0007669"/>
    <property type="project" value="TreeGrafter"/>
</dbReference>
<dbReference type="EMBL" id="FNCS01000007">
    <property type="protein sequence ID" value="SDG74016.1"/>
    <property type="molecule type" value="Genomic_DNA"/>
</dbReference>
<evidence type="ECO:0000256" key="1">
    <source>
        <dbReference type="ARBA" id="ARBA00008898"/>
    </source>
</evidence>
<gene>
    <name evidence="4" type="ORF">SAMN04487974_10742</name>
</gene>
<name>A0A1G7WQ25_9HYPH</name>
<comment type="similarity">
    <text evidence="1">Belongs to the non-flavoprotein flavin reductase family.</text>
</comment>
<dbReference type="SMART" id="SM00903">
    <property type="entry name" value="Flavin_Reduct"/>
    <property type="match status" value="1"/>
</dbReference>
<dbReference type="Proteomes" id="UP000199495">
    <property type="component" value="Unassembled WGS sequence"/>
</dbReference>
<dbReference type="OrthoDB" id="7340984at2"/>
<evidence type="ECO:0000313" key="5">
    <source>
        <dbReference type="Proteomes" id="UP000199495"/>
    </source>
</evidence>
<dbReference type="Pfam" id="PF01613">
    <property type="entry name" value="Flavin_Reduct"/>
    <property type="match status" value="1"/>
</dbReference>
<dbReference type="SUPFAM" id="SSF50475">
    <property type="entry name" value="FMN-binding split barrel"/>
    <property type="match status" value="1"/>
</dbReference>
<dbReference type="InterPro" id="IPR002563">
    <property type="entry name" value="Flavin_Rdtase-like_dom"/>
</dbReference>
<accession>A0A1G7WQ25</accession>